<gene>
    <name evidence="3" type="ORF">QUW60_07040</name>
</gene>
<keyword evidence="1" id="KW-0732">Signal</keyword>
<dbReference type="InterPro" id="IPR006121">
    <property type="entry name" value="HMA_dom"/>
</dbReference>
<keyword evidence="4" id="KW-1185">Reference proteome</keyword>
<evidence type="ECO:0000256" key="1">
    <source>
        <dbReference type="SAM" id="SignalP"/>
    </source>
</evidence>
<dbReference type="InterPro" id="IPR036163">
    <property type="entry name" value="HMA_dom_sf"/>
</dbReference>
<evidence type="ECO:0000259" key="2">
    <source>
        <dbReference type="PROSITE" id="PS50846"/>
    </source>
</evidence>
<feature type="chain" id="PRO_5046705527" evidence="1">
    <location>
        <begin position="23"/>
        <end position="111"/>
    </location>
</feature>
<dbReference type="RefSeq" id="WP_258338564.1">
    <property type="nucleotide sequence ID" value="NZ_JAUDEN010000010.1"/>
</dbReference>
<sequence length="111" mass="12409">MKTKILTLMTACMLGLSFSSSAAIMKDSKKEKAEVTFLVSMTCEKCQKRIENNLSFEKGVTGLDVDLPKKTVTIEYRKDKTSPDKLKAAIKKLGYTATPFHVQKEGKQKTE</sequence>
<dbReference type="Proteomes" id="UP001169458">
    <property type="component" value="Unassembled WGS sequence"/>
</dbReference>
<dbReference type="Pfam" id="PF00403">
    <property type="entry name" value="HMA"/>
    <property type="match status" value="1"/>
</dbReference>
<organism evidence="3 4">
    <name type="scientific">Bacteroides gallinaceum</name>
    <dbReference type="NCBI Taxonomy" id="1462571"/>
    <lineage>
        <taxon>Bacteria</taxon>
        <taxon>Pseudomonadati</taxon>
        <taxon>Bacteroidota</taxon>
        <taxon>Bacteroidia</taxon>
        <taxon>Bacteroidales</taxon>
        <taxon>Bacteroidaceae</taxon>
        <taxon>Bacteroides</taxon>
    </lineage>
</organism>
<evidence type="ECO:0000313" key="4">
    <source>
        <dbReference type="Proteomes" id="UP001169458"/>
    </source>
</evidence>
<accession>A0ABT7VH50</accession>
<feature type="domain" description="HMA" evidence="2">
    <location>
        <begin position="32"/>
        <end position="98"/>
    </location>
</feature>
<dbReference type="SUPFAM" id="SSF55008">
    <property type="entry name" value="HMA, heavy metal-associated domain"/>
    <property type="match status" value="1"/>
</dbReference>
<protein>
    <submittedName>
        <fullName evidence="3">Heavy metal-associated domain-containing protein</fullName>
    </submittedName>
</protein>
<reference evidence="4" key="1">
    <citation type="submission" date="2023-07" db="EMBL/GenBank/DDBJ databases">
        <title>Identification and characterization of horizontal gene transfer across gut microbiota members of farm animals based on homology search.</title>
        <authorList>
            <person name="Schwarzerova J."/>
            <person name="Nykrynova M."/>
            <person name="Jureckova K."/>
            <person name="Cejkova D."/>
            <person name="Rychlik I."/>
        </authorList>
    </citation>
    <scope>NUCLEOTIDE SEQUENCE [LARGE SCALE GENOMIC DNA]</scope>
    <source>
        <strain evidence="4">109_WCHN</strain>
    </source>
</reference>
<dbReference type="PROSITE" id="PS50846">
    <property type="entry name" value="HMA_2"/>
    <property type="match status" value="1"/>
</dbReference>
<feature type="signal peptide" evidence="1">
    <location>
        <begin position="1"/>
        <end position="22"/>
    </location>
</feature>
<dbReference type="CDD" id="cd00371">
    <property type="entry name" value="HMA"/>
    <property type="match status" value="1"/>
</dbReference>
<dbReference type="Gene3D" id="3.30.70.100">
    <property type="match status" value="1"/>
</dbReference>
<comment type="caution">
    <text evidence="3">The sequence shown here is derived from an EMBL/GenBank/DDBJ whole genome shotgun (WGS) entry which is preliminary data.</text>
</comment>
<evidence type="ECO:0000313" key="3">
    <source>
        <dbReference type="EMBL" id="MDM8324985.1"/>
    </source>
</evidence>
<dbReference type="EMBL" id="JAUDEN010000010">
    <property type="protein sequence ID" value="MDM8324985.1"/>
    <property type="molecule type" value="Genomic_DNA"/>
</dbReference>
<proteinExistence type="predicted"/>
<name>A0ABT7VH50_9BACE</name>